<dbReference type="AlphaFoldDB" id="A0A7Y2RC38"/>
<organism evidence="2 3">
    <name type="scientific">Rhizobium laguerreae</name>
    <dbReference type="NCBI Taxonomy" id="1076926"/>
    <lineage>
        <taxon>Bacteria</taxon>
        <taxon>Pseudomonadati</taxon>
        <taxon>Pseudomonadota</taxon>
        <taxon>Alphaproteobacteria</taxon>
        <taxon>Hyphomicrobiales</taxon>
        <taxon>Rhizobiaceae</taxon>
        <taxon>Rhizobium/Agrobacterium group</taxon>
        <taxon>Rhizobium</taxon>
    </lineage>
</organism>
<feature type="domain" description="EAL" evidence="1">
    <location>
        <begin position="1"/>
        <end position="85"/>
    </location>
</feature>
<dbReference type="SUPFAM" id="SSF141868">
    <property type="entry name" value="EAL domain-like"/>
    <property type="match status" value="1"/>
</dbReference>
<dbReference type="CDD" id="cd01948">
    <property type="entry name" value="EAL"/>
    <property type="match status" value="1"/>
</dbReference>
<dbReference type="PROSITE" id="PS50883">
    <property type="entry name" value="EAL"/>
    <property type="match status" value="1"/>
</dbReference>
<dbReference type="Pfam" id="PF00563">
    <property type="entry name" value="EAL"/>
    <property type="match status" value="1"/>
</dbReference>
<comment type="caution">
    <text evidence="2">The sequence shown here is derived from an EMBL/GenBank/DDBJ whole genome shotgun (WGS) entry which is preliminary data.</text>
</comment>
<dbReference type="InterPro" id="IPR035919">
    <property type="entry name" value="EAL_sf"/>
</dbReference>
<accession>A0A7Y2RC38</accession>
<evidence type="ECO:0000313" key="2">
    <source>
        <dbReference type="EMBL" id="NNH68251.1"/>
    </source>
</evidence>
<dbReference type="PANTHER" id="PTHR33121">
    <property type="entry name" value="CYCLIC DI-GMP PHOSPHODIESTERASE PDEF"/>
    <property type="match status" value="1"/>
</dbReference>
<protein>
    <submittedName>
        <fullName evidence="2">EAL domain-containing protein</fullName>
    </submittedName>
</protein>
<evidence type="ECO:0000313" key="3">
    <source>
        <dbReference type="Proteomes" id="UP000530654"/>
    </source>
</evidence>
<name>A0A7Y2RC38_9HYPH</name>
<reference evidence="2 3" key="1">
    <citation type="submission" date="2020-04" db="EMBL/GenBank/DDBJ databases">
        <title>Rhizobium bacterial biofertilizers improve the content of phenolic compounds of Lactuca sativa L. under non-saline and saline-stress conditions.</title>
        <authorList>
            <person name="Ayuso-Calles M."/>
            <person name="Garcia-Estevez I."/>
            <person name="Jimenez-Gomez A."/>
            <person name="Flores-Felix J.D."/>
            <person name="Escribano-Bailon M."/>
            <person name="Rivas R."/>
        </authorList>
    </citation>
    <scope>NUCLEOTIDE SEQUENCE [LARGE SCALE GENOMIC DNA]</scope>
    <source>
        <strain evidence="2 3">GPTR02</strain>
    </source>
</reference>
<gene>
    <name evidence="2" type="ORF">HLI17_34370</name>
</gene>
<dbReference type="InterPro" id="IPR050706">
    <property type="entry name" value="Cyclic-di-GMP_PDE-like"/>
</dbReference>
<dbReference type="Gene3D" id="3.20.20.450">
    <property type="entry name" value="EAL domain"/>
    <property type="match status" value="1"/>
</dbReference>
<dbReference type="PANTHER" id="PTHR33121:SF71">
    <property type="entry name" value="OXYGEN SENSOR PROTEIN DOSP"/>
    <property type="match status" value="1"/>
</dbReference>
<dbReference type="GO" id="GO:0071111">
    <property type="term" value="F:cyclic-guanylate-specific phosphodiesterase activity"/>
    <property type="evidence" value="ECO:0007669"/>
    <property type="project" value="InterPro"/>
</dbReference>
<feature type="non-terminal residue" evidence="2">
    <location>
        <position position="1"/>
    </location>
</feature>
<sequence>VQNLAVDRIKIDKSFIDAVQGESKPLIEAMIKMARAKGLKTTAEGVETDEQSDALVALGCDSLQGFLISRPLARAAVVDLYNGAGKQPCTA</sequence>
<evidence type="ECO:0000259" key="1">
    <source>
        <dbReference type="PROSITE" id="PS50883"/>
    </source>
</evidence>
<proteinExistence type="predicted"/>
<dbReference type="Proteomes" id="UP000530654">
    <property type="component" value="Unassembled WGS sequence"/>
</dbReference>
<dbReference type="InterPro" id="IPR001633">
    <property type="entry name" value="EAL_dom"/>
</dbReference>
<dbReference type="EMBL" id="JABEQY010000084">
    <property type="protein sequence ID" value="NNH68251.1"/>
    <property type="molecule type" value="Genomic_DNA"/>
</dbReference>
<dbReference type="RefSeq" id="WP_170283136.1">
    <property type="nucleotide sequence ID" value="NZ_JABEQY010000084.1"/>
</dbReference>